<organism evidence="1">
    <name type="scientific">viral metagenome</name>
    <dbReference type="NCBI Taxonomy" id="1070528"/>
    <lineage>
        <taxon>unclassified sequences</taxon>
        <taxon>metagenomes</taxon>
        <taxon>organismal metagenomes</taxon>
    </lineage>
</organism>
<sequence length="1292" mass="148426">MLRKELINVLSKEKHTVSFFEDDSIETVREQVAKSANSHPDRMFILVSVKLPKDYYTADPRNWENLFDRLSYNGRNIEKSVFDEYQLSYRVPNTRVTFKSIDRSEWMAYPEELKVLFSTDCSEYRIFGVSDIKSFILPLNTESSILSRIPAQNLPRPDNSILLSSYYTVSQIDHFAYKIYEEGPNTIYYYPYLRSETPNILSDESVRILDKNAKLLTDLLDLPIPKDYKHSSTHILHTRFHIPWVETDFGSAVRTRFEQIFYGLTVSSTVPYIGLFTSKDEINRHKFFTEDPKTKEAFLDMSDWKTWWSKSKPARNRPTLILYRGKSKHHFDRILVTADYMMVSTNRPEENTETVDELKKSCEKWLKTFDALIPFVSEKDIHPDRWELQEMNIALKYPKAVDTLSILRFNCITPFYSIADQTKSRFMMLRTDHANYGVTSIEAKLIQMSQEGPLNAKEVSQELSMTPEHASQLINSVLARQEENNKLGDRIFKGLPMMTIGTHSISIRSVTETNLSVKYADILRYVLSNPDSDELDKICPARMQTIASESAVIQTNVVDEDALVDDAFADLLGDFDAEKEEPVKEEAEEPKTTLDVANQPSTIYNYFANRLRSFDPETFVEKSGYSKKCDQKHQPVVITPEDKKRLESIDKGAYDPTTKAEDGTLVDVEDPDGTLVCPEYWCMKDEIPLREDQLLSEDGTLKCPVCRGKLQTSSNVDLREYPLIKRETGQIYPGFKNYKSPGNGKRMPCCFRKTQVKKTEKVSELKDKYYVFIESKSNLPELRIAKLSRQTIDDLNLNEDYSGLDNQRVSENGEGFFRAGLGHASETLPQLLGMTQKIPSPREAVQTVLKCSFMRLWSKQSDTHVKEIYDKLSEYSGSIRDNLARTISGIDDAFSRKELSPVEELEYSALALQCDLFRFNVKTQTVGCLLYSSIMKPRTRGIIILQNNTELDILTSAKRVKNAFVYRSNIFEAPFGKYAYRMVERQREKACSTEVPNYTEAEKVREKLFTEPYSIILDPFGRGQALYIPNKLVLPFRTSVLPDSDVPRIWGFSDLKLPSYDTMKDILQKAESTTTGYGYQDALYDSAGKRSEILTTSGLRVPVLPEKVGTGEVTDTIPTVNKIGEDVLVSGLPNSVLKEKYSEISYDAEVLEFLVFQLSTDLQNEEYRDLRTALRTLNRKELESLLKKWYDRVTQFVDIKDSREFISKIRTPCGQFAKKDCKGNLCGWDGKVCRIQIKKSVKEDQLFNRLFSAVFGNSKIRAVVLDGRTTPFFSTILYLELPHEHIVTDKQL</sequence>
<accession>A0A6C0CFJ9</accession>
<proteinExistence type="predicted"/>
<evidence type="ECO:0000313" key="1">
    <source>
        <dbReference type="EMBL" id="QHT03211.1"/>
    </source>
</evidence>
<reference evidence="1" key="1">
    <citation type="journal article" date="2020" name="Nature">
        <title>Giant virus diversity and host interactions through global metagenomics.</title>
        <authorList>
            <person name="Schulz F."/>
            <person name="Roux S."/>
            <person name="Paez-Espino D."/>
            <person name="Jungbluth S."/>
            <person name="Walsh D.A."/>
            <person name="Denef V.J."/>
            <person name="McMahon K.D."/>
            <person name="Konstantinidis K.T."/>
            <person name="Eloe-Fadrosh E.A."/>
            <person name="Kyrpides N.C."/>
            <person name="Woyke T."/>
        </authorList>
    </citation>
    <scope>NUCLEOTIDE SEQUENCE</scope>
    <source>
        <strain evidence="1">GVMAG-M-3300020728-1</strain>
    </source>
</reference>
<protein>
    <submittedName>
        <fullName evidence="1">Uncharacterized protein</fullName>
    </submittedName>
</protein>
<dbReference type="EMBL" id="MN739407">
    <property type="protein sequence ID" value="QHT03211.1"/>
    <property type="molecule type" value="Genomic_DNA"/>
</dbReference>
<name>A0A6C0CFJ9_9ZZZZ</name>